<accession>A0ABW3ZNL7</accession>
<dbReference type="RefSeq" id="WP_386806327.1">
    <property type="nucleotide sequence ID" value="NZ_JBHTMU010000069.1"/>
</dbReference>
<dbReference type="Pfam" id="PF00082">
    <property type="entry name" value="Peptidase_S8"/>
    <property type="match status" value="1"/>
</dbReference>
<protein>
    <submittedName>
        <fullName evidence="5">S8 family serine peptidase</fullName>
    </submittedName>
</protein>
<reference evidence="6" key="1">
    <citation type="journal article" date="2019" name="Int. J. Syst. Evol. Microbiol.">
        <title>The Global Catalogue of Microorganisms (GCM) 10K type strain sequencing project: providing services to taxonomists for standard genome sequencing and annotation.</title>
        <authorList>
            <consortium name="The Broad Institute Genomics Platform"/>
            <consortium name="The Broad Institute Genome Sequencing Center for Infectious Disease"/>
            <person name="Wu L."/>
            <person name="Ma J."/>
        </authorList>
    </citation>
    <scope>NUCLEOTIDE SEQUENCE [LARGE SCALE GENOMIC DNA]</scope>
    <source>
        <strain evidence="6">CCUG 62953</strain>
    </source>
</reference>
<keyword evidence="1" id="KW-0645">Protease</keyword>
<evidence type="ECO:0000259" key="4">
    <source>
        <dbReference type="Pfam" id="PF00082"/>
    </source>
</evidence>
<dbReference type="EMBL" id="JBHTMU010000069">
    <property type="protein sequence ID" value="MFD1344751.1"/>
    <property type="molecule type" value="Genomic_DNA"/>
</dbReference>
<dbReference type="InterPro" id="IPR000209">
    <property type="entry name" value="Peptidase_S8/S53_dom"/>
</dbReference>
<feature type="domain" description="Peptidase S8/S53" evidence="4">
    <location>
        <begin position="49"/>
        <end position="417"/>
    </location>
</feature>
<dbReference type="SUPFAM" id="SSF52743">
    <property type="entry name" value="Subtilisin-like"/>
    <property type="match status" value="1"/>
</dbReference>
<organism evidence="5 6">
    <name type="scientific">Litorisediminicola beolgyonensis</name>
    <dbReference type="NCBI Taxonomy" id="1173614"/>
    <lineage>
        <taxon>Bacteria</taxon>
        <taxon>Pseudomonadati</taxon>
        <taxon>Pseudomonadota</taxon>
        <taxon>Alphaproteobacteria</taxon>
        <taxon>Rhodobacterales</taxon>
        <taxon>Paracoccaceae</taxon>
        <taxon>Litorisediminicola</taxon>
    </lineage>
</organism>
<dbReference type="InterPro" id="IPR015500">
    <property type="entry name" value="Peptidase_S8_subtilisin-rel"/>
</dbReference>
<keyword evidence="3" id="KW-0720">Serine protease</keyword>
<evidence type="ECO:0000313" key="6">
    <source>
        <dbReference type="Proteomes" id="UP001597135"/>
    </source>
</evidence>
<keyword evidence="2" id="KW-0378">Hydrolase</keyword>
<sequence>MTTTTTTTTDGTGREVYANYPALWHLEAIGVLDAFRGGARKEAGKTPTRVAVIDTSVAVRHPCLKDAIDTSLAIDFFSNRLGAFPYYKDGESFAPNVPNLATDVADALPATRTLLNELVDRLSHTSEPHVNGVAPCVSQEFSNHGTAIAGLVGARPAIAEIPADYIGAGASEAKMPLPYTGVDPFCRMVPISTNFDTDPEALILAFLYAEMIDAQVILLPRSIPDPFRTVPPIDHEEGVLEALMPAYPTTREQMLWGELAQLIVAISMKRPIVCAAGNFQESGGIYPANLACDHNGVIAVGAANAKGVVAGYSETVGATVMAPSNDVETYDRVSVRLDMQAADYHDRAAPQRNNNGNFSHFEVISTDVPGRHGYSYSPFESTEPEDGLREFGSYFCRFGGTSAASAITAGFVSLGYSLGEIQPGTDGLGAKNWLLSKTVMVETATGTFQCPAWAGQVSFPGLDV</sequence>
<evidence type="ECO:0000313" key="5">
    <source>
        <dbReference type="EMBL" id="MFD1344751.1"/>
    </source>
</evidence>
<keyword evidence="6" id="KW-1185">Reference proteome</keyword>
<dbReference type="Proteomes" id="UP001597135">
    <property type="component" value="Unassembled WGS sequence"/>
</dbReference>
<dbReference type="PRINTS" id="PR00723">
    <property type="entry name" value="SUBTILISIN"/>
</dbReference>
<dbReference type="Gene3D" id="3.40.50.200">
    <property type="entry name" value="Peptidase S8/S53 domain"/>
    <property type="match status" value="1"/>
</dbReference>
<comment type="caution">
    <text evidence="5">The sequence shown here is derived from an EMBL/GenBank/DDBJ whole genome shotgun (WGS) entry which is preliminary data.</text>
</comment>
<name>A0ABW3ZNL7_9RHOB</name>
<evidence type="ECO:0000256" key="1">
    <source>
        <dbReference type="ARBA" id="ARBA00022670"/>
    </source>
</evidence>
<proteinExistence type="predicted"/>
<evidence type="ECO:0000256" key="3">
    <source>
        <dbReference type="ARBA" id="ARBA00022825"/>
    </source>
</evidence>
<dbReference type="InterPro" id="IPR036852">
    <property type="entry name" value="Peptidase_S8/S53_dom_sf"/>
</dbReference>
<gene>
    <name evidence="5" type="ORF">ACFQ4E_20145</name>
</gene>
<evidence type="ECO:0000256" key="2">
    <source>
        <dbReference type="ARBA" id="ARBA00022801"/>
    </source>
</evidence>